<dbReference type="InterPro" id="IPR026444">
    <property type="entry name" value="Secre_tail"/>
</dbReference>
<dbReference type="Gene3D" id="2.60.120.200">
    <property type="match status" value="1"/>
</dbReference>
<dbReference type="InterPro" id="IPR013320">
    <property type="entry name" value="ConA-like_dom_sf"/>
</dbReference>
<name>A0ABW5X1Z8_9FLAO</name>
<evidence type="ECO:0000259" key="2">
    <source>
        <dbReference type="Pfam" id="PF13229"/>
    </source>
</evidence>
<dbReference type="Pfam" id="PF18962">
    <property type="entry name" value="Por_Secre_tail"/>
    <property type="match status" value="1"/>
</dbReference>
<evidence type="ECO:0000256" key="1">
    <source>
        <dbReference type="ARBA" id="ARBA00022729"/>
    </source>
</evidence>
<dbReference type="EMBL" id="JBHUOJ010000009">
    <property type="protein sequence ID" value="MFD2832620.1"/>
    <property type="molecule type" value="Genomic_DNA"/>
</dbReference>
<evidence type="ECO:0000313" key="4">
    <source>
        <dbReference type="EMBL" id="MFD2832620.1"/>
    </source>
</evidence>
<dbReference type="SUPFAM" id="SSF51126">
    <property type="entry name" value="Pectin lyase-like"/>
    <property type="match status" value="1"/>
</dbReference>
<gene>
    <name evidence="4" type="ORF">ACFSYS_04920</name>
</gene>
<proteinExistence type="predicted"/>
<sequence length="902" mass="99041">MEYNSTKKLKRMNDALTKFWLVILFVSLGIGVQAQIIVNSLEELEPYLDDDNVHVKLAPGTYSITAADVTEGRIGSTSETWDNVRRLFAFKGNKSVYDFTDVIFEIDTEILQAFGRKDVYELHITGSENVLKNLTIEDIGNTRPAHRATSIVVDGRANRLEGIHMTVRGSFPYGYGDAFGKGGGPVIRHNKHSALLVRGESNHIKDCSIIHRSYGHAIFMQAASNPLIEGCYVEGEMRSTDDMLKEEGTGSPADEVDFMTVWGYRLPAGYMLSTGEAGIRAYNAGQTIVDGKFFQRGTSNPTILNCVVKNMRTGVTVAHATGKKYVEGTTAIGCENGFSLGSGDVVNCKADCTYGPVYTSTYESDRNYNANIEILPSSVPYYNGSGSVAYIGGSGHEITLHGSSEAVEQGLKIKVGGDKNNIRLLYGNLPHQNNFSASNFTLKNYTEYPIELSEETSGVTGLSCGPIFDNGTNNTIAANNCDGALVAPWQNIDIGIEKSQGAATDFGGTFTLSGAGNHQNKIKDEYHFVYQEVTGDATIIAKLDSFESIHPWSIAGLMIREDVESDQSKFAMIGATETKGALFRTRTMNGEPYEELSIENEKPNWIRLERMLDTFTVSVSVDGLEWTVVGETEISMNDTLYMGMYVSSGNKTKLATAKFKSVAIDIPSEFEPRPGRTYHIISPRWNSKVAANGDPLPYTTSLDATGSNVEWVVKKSDVEGYFYLESNGSTDLARLASDKTNAIMTNTDESTSLTRWQFVEYREGIYWVKTQDKSNPNLQAFGEGNLMVTTGTGSYTRFQFVLVPDPVGKQQSESISSEKQSSESNLVNAYPNPVVDQLNINQTSTQYDHYEIINLSGGVIAQGEIKNAKNPFIIDMSGIKKGIYLIRLSGSNTQETVKIIKQ</sequence>
<dbReference type="InterPro" id="IPR011050">
    <property type="entry name" value="Pectin_lyase_fold/virulence"/>
</dbReference>
<dbReference type="RefSeq" id="WP_251741772.1">
    <property type="nucleotide sequence ID" value="NZ_JBHUOJ010000009.1"/>
</dbReference>
<dbReference type="SUPFAM" id="SSF49899">
    <property type="entry name" value="Concanavalin A-like lectins/glucanases"/>
    <property type="match status" value="1"/>
</dbReference>
<organism evidence="4 5">
    <name type="scientific">Christiangramia antarctica</name>
    <dbReference type="NCBI Taxonomy" id="2058158"/>
    <lineage>
        <taxon>Bacteria</taxon>
        <taxon>Pseudomonadati</taxon>
        <taxon>Bacteroidota</taxon>
        <taxon>Flavobacteriia</taxon>
        <taxon>Flavobacteriales</taxon>
        <taxon>Flavobacteriaceae</taxon>
        <taxon>Christiangramia</taxon>
    </lineage>
</organism>
<feature type="domain" description="Secretion system C-terminal sorting" evidence="3">
    <location>
        <begin position="830"/>
        <end position="900"/>
    </location>
</feature>
<evidence type="ECO:0000313" key="5">
    <source>
        <dbReference type="Proteomes" id="UP001597438"/>
    </source>
</evidence>
<keyword evidence="5" id="KW-1185">Reference proteome</keyword>
<dbReference type="NCBIfam" id="TIGR04183">
    <property type="entry name" value="Por_Secre_tail"/>
    <property type="match status" value="1"/>
</dbReference>
<dbReference type="Pfam" id="PF13229">
    <property type="entry name" value="Beta_helix"/>
    <property type="match status" value="1"/>
</dbReference>
<evidence type="ECO:0000259" key="3">
    <source>
        <dbReference type="Pfam" id="PF18962"/>
    </source>
</evidence>
<reference evidence="5" key="1">
    <citation type="journal article" date="2019" name="Int. J. Syst. Evol. Microbiol.">
        <title>The Global Catalogue of Microorganisms (GCM) 10K type strain sequencing project: providing services to taxonomists for standard genome sequencing and annotation.</title>
        <authorList>
            <consortium name="The Broad Institute Genomics Platform"/>
            <consortium name="The Broad Institute Genome Sequencing Center for Infectious Disease"/>
            <person name="Wu L."/>
            <person name="Ma J."/>
        </authorList>
    </citation>
    <scope>NUCLEOTIDE SEQUENCE [LARGE SCALE GENOMIC DNA]</scope>
    <source>
        <strain evidence="5">KCTC 52925</strain>
    </source>
</reference>
<feature type="domain" description="Right handed beta helix" evidence="2">
    <location>
        <begin position="124"/>
        <end position="343"/>
    </location>
</feature>
<accession>A0ABW5X1Z8</accession>
<dbReference type="InterPro" id="IPR039448">
    <property type="entry name" value="Beta_helix"/>
</dbReference>
<protein>
    <submittedName>
        <fullName evidence="4">T9SS type A sorting domain-containing protein</fullName>
    </submittedName>
</protein>
<dbReference type="Proteomes" id="UP001597438">
    <property type="component" value="Unassembled WGS sequence"/>
</dbReference>
<comment type="caution">
    <text evidence="4">The sequence shown here is derived from an EMBL/GenBank/DDBJ whole genome shotgun (WGS) entry which is preliminary data.</text>
</comment>
<keyword evidence="1" id="KW-0732">Signal</keyword>